<sequence>ILALGVLLLLSLVYQASAICVGGFNFGIGGEIAGQQGAPNRCKCWNVYDHGCNVIDGLTTNDNPCTQGIFGCSPAPIKFNQYINTDTGLRYACRPNSLSENCGGNSIDVCVSN</sequence>
<feature type="non-terminal residue" evidence="2">
    <location>
        <position position="113"/>
    </location>
</feature>
<feature type="signal peptide" evidence="1">
    <location>
        <begin position="1"/>
        <end position="18"/>
    </location>
</feature>
<protein>
    <recommendedName>
        <fullName evidence="4">Secreted protein</fullName>
    </recommendedName>
</protein>
<name>A0A4S8MK75_DENBC</name>
<gene>
    <name evidence="2" type="ORF">K435DRAFT_602521</name>
</gene>
<keyword evidence="3" id="KW-1185">Reference proteome</keyword>
<dbReference type="Proteomes" id="UP000297245">
    <property type="component" value="Unassembled WGS sequence"/>
</dbReference>
<evidence type="ECO:0000313" key="2">
    <source>
        <dbReference type="EMBL" id="THV03082.1"/>
    </source>
</evidence>
<proteinExistence type="predicted"/>
<evidence type="ECO:0008006" key="4">
    <source>
        <dbReference type="Google" id="ProtNLM"/>
    </source>
</evidence>
<feature type="chain" id="PRO_5020895388" description="Secreted protein" evidence="1">
    <location>
        <begin position="19"/>
        <end position="113"/>
    </location>
</feature>
<evidence type="ECO:0000256" key="1">
    <source>
        <dbReference type="SAM" id="SignalP"/>
    </source>
</evidence>
<evidence type="ECO:0000313" key="3">
    <source>
        <dbReference type="Proteomes" id="UP000297245"/>
    </source>
</evidence>
<keyword evidence="1" id="KW-0732">Signal</keyword>
<feature type="non-terminal residue" evidence="2">
    <location>
        <position position="1"/>
    </location>
</feature>
<reference evidence="2 3" key="1">
    <citation type="journal article" date="2019" name="Nat. Ecol. Evol.">
        <title>Megaphylogeny resolves global patterns of mushroom evolution.</title>
        <authorList>
            <person name="Varga T."/>
            <person name="Krizsan K."/>
            <person name="Foldi C."/>
            <person name="Dima B."/>
            <person name="Sanchez-Garcia M."/>
            <person name="Sanchez-Ramirez S."/>
            <person name="Szollosi G.J."/>
            <person name="Szarkandi J.G."/>
            <person name="Papp V."/>
            <person name="Albert L."/>
            <person name="Andreopoulos W."/>
            <person name="Angelini C."/>
            <person name="Antonin V."/>
            <person name="Barry K.W."/>
            <person name="Bougher N.L."/>
            <person name="Buchanan P."/>
            <person name="Buyck B."/>
            <person name="Bense V."/>
            <person name="Catcheside P."/>
            <person name="Chovatia M."/>
            <person name="Cooper J."/>
            <person name="Damon W."/>
            <person name="Desjardin D."/>
            <person name="Finy P."/>
            <person name="Geml J."/>
            <person name="Haridas S."/>
            <person name="Hughes K."/>
            <person name="Justo A."/>
            <person name="Karasinski D."/>
            <person name="Kautmanova I."/>
            <person name="Kiss B."/>
            <person name="Kocsube S."/>
            <person name="Kotiranta H."/>
            <person name="LaButti K.M."/>
            <person name="Lechner B.E."/>
            <person name="Liimatainen K."/>
            <person name="Lipzen A."/>
            <person name="Lukacs Z."/>
            <person name="Mihaltcheva S."/>
            <person name="Morgado L.N."/>
            <person name="Niskanen T."/>
            <person name="Noordeloos M.E."/>
            <person name="Ohm R.A."/>
            <person name="Ortiz-Santana B."/>
            <person name="Ovrebo C."/>
            <person name="Racz N."/>
            <person name="Riley R."/>
            <person name="Savchenko A."/>
            <person name="Shiryaev A."/>
            <person name="Soop K."/>
            <person name="Spirin V."/>
            <person name="Szebenyi C."/>
            <person name="Tomsovsky M."/>
            <person name="Tulloss R.E."/>
            <person name="Uehling J."/>
            <person name="Grigoriev I.V."/>
            <person name="Vagvolgyi C."/>
            <person name="Papp T."/>
            <person name="Martin F.M."/>
            <person name="Miettinen O."/>
            <person name="Hibbett D.S."/>
            <person name="Nagy L.G."/>
        </authorList>
    </citation>
    <scope>NUCLEOTIDE SEQUENCE [LARGE SCALE GENOMIC DNA]</scope>
    <source>
        <strain evidence="2 3">CBS 962.96</strain>
    </source>
</reference>
<dbReference type="EMBL" id="ML179070">
    <property type="protein sequence ID" value="THV03082.1"/>
    <property type="molecule type" value="Genomic_DNA"/>
</dbReference>
<dbReference type="OrthoDB" id="5348716at2759"/>
<accession>A0A4S8MK75</accession>
<dbReference type="AlphaFoldDB" id="A0A4S8MK75"/>
<organism evidence="2 3">
    <name type="scientific">Dendrothele bispora (strain CBS 962.96)</name>
    <dbReference type="NCBI Taxonomy" id="1314807"/>
    <lineage>
        <taxon>Eukaryota</taxon>
        <taxon>Fungi</taxon>
        <taxon>Dikarya</taxon>
        <taxon>Basidiomycota</taxon>
        <taxon>Agaricomycotina</taxon>
        <taxon>Agaricomycetes</taxon>
        <taxon>Agaricomycetidae</taxon>
        <taxon>Agaricales</taxon>
        <taxon>Agaricales incertae sedis</taxon>
        <taxon>Dendrothele</taxon>
    </lineage>
</organism>